<dbReference type="EMBL" id="JAMOIM010000009">
    <property type="protein sequence ID" value="MCW6509366.1"/>
    <property type="molecule type" value="Genomic_DNA"/>
</dbReference>
<evidence type="ECO:0000259" key="2">
    <source>
        <dbReference type="PROSITE" id="PS50125"/>
    </source>
</evidence>
<dbReference type="SMART" id="SM00044">
    <property type="entry name" value="CYCc"/>
    <property type="match status" value="1"/>
</dbReference>
<dbReference type="RefSeq" id="WP_282585731.1">
    <property type="nucleotide sequence ID" value="NZ_JAMOIM010000009.1"/>
</dbReference>
<dbReference type="Pfam" id="PF00211">
    <property type="entry name" value="Guanylate_cyc"/>
    <property type="match status" value="1"/>
</dbReference>
<sequence>MRRLLFGTSVLLAVAWSAFLDVGHLAGQATVLDRLESSLLDLRILAFGRRPAPGSMLIIAIDDAMARRAGRFPVPRSQVAEIVRWSLAHGASAVALDMLFLDLGSPADDDALAQVLGQGKTVVAAMADYSTDPSKPACQRAIAVLARASASGIVNISLDRSGVVRYAPALLSCGDTLLPSLAVRSVSLAAQADPSFQRDAVTIGRVSSALDMGRHIALRYYGPQGSIPTVSANDILDGTSTPDIRGKIVLVGVTASGAGDTYATPFDSVLPGVEVLATSIANLQSGDTLVRTTVTRRIDAGVATGLALGGAICLSMGNIGVALVLLAALVTTWLVFVFVSFGHGIWFAMAIPLAALAPVAVLAGAGRLMLDRLTQGRLQRQQDALSVFHAPAMRAKLADNPDYLARPEERDIAVIFIDLSGFTGLSERLGHQQARDLLEQWHAIVETAAAEGGGLVASFMGDGAMIVWGMTGSGADDAARALQTAAILQARTLQWLETVAAQTGTLGIKLGGHYGPAILSRLGHRTHQHITAIGDTVNVAARLMEVAAEFNSTIAVSALLLSTAHAQGWEGANFGRPKSTDIRGRGHPLDVCLWSEMAAPRSSEDVG</sequence>
<dbReference type="SMART" id="SM01080">
    <property type="entry name" value="CHASE2"/>
    <property type="match status" value="1"/>
</dbReference>
<organism evidence="3 4">
    <name type="scientific">Lichenifustis flavocetrariae</name>
    <dbReference type="NCBI Taxonomy" id="2949735"/>
    <lineage>
        <taxon>Bacteria</taxon>
        <taxon>Pseudomonadati</taxon>
        <taxon>Pseudomonadota</taxon>
        <taxon>Alphaproteobacteria</taxon>
        <taxon>Hyphomicrobiales</taxon>
        <taxon>Lichenihabitantaceae</taxon>
        <taxon>Lichenifustis</taxon>
    </lineage>
</organism>
<dbReference type="Proteomes" id="UP001165667">
    <property type="component" value="Unassembled WGS sequence"/>
</dbReference>
<dbReference type="Gene3D" id="3.30.70.1230">
    <property type="entry name" value="Nucleotide cyclase"/>
    <property type="match status" value="1"/>
</dbReference>
<dbReference type="Pfam" id="PF05226">
    <property type="entry name" value="CHASE2"/>
    <property type="match status" value="1"/>
</dbReference>
<keyword evidence="1" id="KW-0472">Membrane</keyword>
<dbReference type="CDD" id="cd07302">
    <property type="entry name" value="CHD"/>
    <property type="match status" value="1"/>
</dbReference>
<dbReference type="InterPro" id="IPR050697">
    <property type="entry name" value="Adenylyl/Guanylyl_Cyclase_3/4"/>
</dbReference>
<evidence type="ECO:0000313" key="3">
    <source>
        <dbReference type="EMBL" id="MCW6509366.1"/>
    </source>
</evidence>
<name>A0AA41YVK5_9HYPH</name>
<dbReference type="AlphaFoldDB" id="A0AA41YVK5"/>
<proteinExistence type="predicted"/>
<evidence type="ECO:0000256" key="1">
    <source>
        <dbReference type="SAM" id="Phobius"/>
    </source>
</evidence>
<feature type="domain" description="Guanylate cyclase" evidence="2">
    <location>
        <begin position="413"/>
        <end position="544"/>
    </location>
</feature>
<dbReference type="InterPro" id="IPR001054">
    <property type="entry name" value="A/G_cyclase"/>
</dbReference>
<keyword evidence="4" id="KW-1185">Reference proteome</keyword>
<dbReference type="SUPFAM" id="SSF55073">
    <property type="entry name" value="Nucleotide cyclase"/>
    <property type="match status" value="1"/>
</dbReference>
<evidence type="ECO:0000313" key="4">
    <source>
        <dbReference type="Proteomes" id="UP001165667"/>
    </source>
</evidence>
<feature type="transmembrane region" description="Helical" evidence="1">
    <location>
        <begin position="345"/>
        <end position="370"/>
    </location>
</feature>
<accession>A0AA41YVK5</accession>
<dbReference type="InterPro" id="IPR029787">
    <property type="entry name" value="Nucleotide_cyclase"/>
</dbReference>
<keyword evidence="1" id="KW-0812">Transmembrane</keyword>
<dbReference type="PANTHER" id="PTHR43081">
    <property type="entry name" value="ADENYLATE CYCLASE, TERMINAL-DIFFERENTIATION SPECIFIC-RELATED"/>
    <property type="match status" value="1"/>
</dbReference>
<dbReference type="PANTHER" id="PTHR43081:SF20">
    <property type="entry name" value="TWO-COMPONENT RESPONSE REGULATOR"/>
    <property type="match status" value="1"/>
</dbReference>
<keyword evidence="1" id="KW-1133">Transmembrane helix</keyword>
<dbReference type="GO" id="GO:0035556">
    <property type="term" value="P:intracellular signal transduction"/>
    <property type="evidence" value="ECO:0007669"/>
    <property type="project" value="InterPro"/>
</dbReference>
<dbReference type="GO" id="GO:0004016">
    <property type="term" value="F:adenylate cyclase activity"/>
    <property type="evidence" value="ECO:0007669"/>
    <property type="project" value="UniProtKB-ARBA"/>
</dbReference>
<reference evidence="3" key="1">
    <citation type="submission" date="2022-05" db="EMBL/GenBank/DDBJ databases">
        <authorList>
            <person name="Pankratov T."/>
        </authorList>
    </citation>
    <scope>NUCLEOTIDE SEQUENCE</scope>
    <source>
        <strain evidence="3">BP6-180914</strain>
    </source>
</reference>
<feature type="transmembrane region" description="Helical" evidence="1">
    <location>
        <begin position="306"/>
        <end position="339"/>
    </location>
</feature>
<dbReference type="GO" id="GO:0006171">
    <property type="term" value="P:cAMP biosynthetic process"/>
    <property type="evidence" value="ECO:0007669"/>
    <property type="project" value="TreeGrafter"/>
</dbReference>
<dbReference type="InterPro" id="IPR007890">
    <property type="entry name" value="CHASE2"/>
</dbReference>
<comment type="caution">
    <text evidence="3">The sequence shown here is derived from an EMBL/GenBank/DDBJ whole genome shotgun (WGS) entry which is preliminary data.</text>
</comment>
<protein>
    <submittedName>
        <fullName evidence="3">Adenylate/guanylate cyclase domain-containing protein</fullName>
    </submittedName>
</protein>
<gene>
    <name evidence="3" type="ORF">M8523_15185</name>
</gene>
<dbReference type="PROSITE" id="PS50125">
    <property type="entry name" value="GUANYLATE_CYCLASE_2"/>
    <property type="match status" value="1"/>
</dbReference>